<proteinExistence type="predicted"/>
<dbReference type="InterPro" id="IPR011990">
    <property type="entry name" value="TPR-like_helical_dom_sf"/>
</dbReference>
<dbReference type="Pfam" id="PF00196">
    <property type="entry name" value="GerE"/>
    <property type="match status" value="1"/>
</dbReference>
<dbReference type="SMART" id="SM00421">
    <property type="entry name" value="HTH_LUXR"/>
    <property type="match status" value="1"/>
</dbReference>
<evidence type="ECO:0000313" key="5">
    <source>
        <dbReference type="EMBL" id="KPL78810.1"/>
    </source>
</evidence>
<dbReference type="EMBL" id="LGCL01000016">
    <property type="protein sequence ID" value="KPL78810.1"/>
    <property type="molecule type" value="Genomic_DNA"/>
</dbReference>
<sequence length="909" mass="102630">MFPILRTKITIPPVSPRQIQRARLLRQVSQGAQRALTLILAPAGYGKTTLAATWAQTGEMPSAWLTLQPGDRPRERFLASLIQALQVVSPPVGQTTLALLQGGFSEGALAALVNDLCDVRTHLALILDDYHCVDGPEAGEVLQYLLENRPANFHLILTTRVMPDLNLTRLRGLDQVMQVGVDDLRFTRQEVLDFLKNRMALLLPPHEVEQLERLTEGWAVGLQLAALALARHSSDWQQLDGQEQIFDYLAEEVLRREPLEVQGFMQITALFDRICAPLAEVLLKEAGPPAELPDMEAGAGQKGKSGNTISPKKTATSLLRYVERANLFLIPLDPRRTWYRYHALLADFLRRTIPSERAAAYYRAASRWFEQAGYLDDAIHYAVHAKDWERAAELLERHYQDMLQRGEQLAILEWIAALPIELLDRYPRLWLARGWAQIISLDSNEAYRCIDRAQQICSPTKENESLLGEAKALRILTEIFSGKVTDEQELSEAFVLLSEKDDFLHSLLYFNMGLRSVILGETAQAVDSFNETIRLTKVLNNPLVTIVAYVQLGETRQVRGAFGLAERTFQQAFRYARDTLGENTFLLGMPYISYADLLREQNRFDEALEYAKKGIAYCQMWQPVASMDGLIAMARIRAAQGRWKESDEYLERALLVSETSVSLVDDRLVASQRARLALLRGDSVCAVQALKTIEWEKSGDQNYYIYWEVSRLLTCRLKILESAQDSAEISGVIEELAELARESERRERVTSLIESLILLAYALDALGRPDQVCENLTRALTLGAQSGYVRMFVDEGAPLLRLFEKYSTRIRAPRSYTDRIAHLLRQEVSAARPIDEKTQQPAGQMLPLTRRELDILSLLAQGKSNQDIASEFVLTVNTVKKHVSNILGKLGVSNRTQAVMLARERGWLD</sequence>
<dbReference type="InterPro" id="IPR027417">
    <property type="entry name" value="P-loop_NTPase"/>
</dbReference>
<dbReference type="Pfam" id="PF25873">
    <property type="entry name" value="WHD_MalT"/>
    <property type="match status" value="1"/>
</dbReference>
<evidence type="ECO:0000259" key="4">
    <source>
        <dbReference type="PROSITE" id="PS50043"/>
    </source>
</evidence>
<dbReference type="InterPro" id="IPR036388">
    <property type="entry name" value="WH-like_DNA-bd_sf"/>
</dbReference>
<dbReference type="InterPro" id="IPR041617">
    <property type="entry name" value="TPR_MalT"/>
</dbReference>
<dbReference type="PROSITE" id="PS00622">
    <property type="entry name" value="HTH_LUXR_1"/>
    <property type="match status" value="1"/>
</dbReference>
<dbReference type="AlphaFoldDB" id="A0A0N8GNR2"/>
<dbReference type="InterPro" id="IPR016032">
    <property type="entry name" value="Sig_transdc_resp-reg_C-effctor"/>
</dbReference>
<dbReference type="OrthoDB" id="1399at2"/>
<accession>A0A0N8GNR2</accession>
<evidence type="ECO:0000256" key="2">
    <source>
        <dbReference type="ARBA" id="ARBA00023125"/>
    </source>
</evidence>
<dbReference type="PRINTS" id="PR00038">
    <property type="entry name" value="HTHLUXR"/>
</dbReference>
<dbReference type="PROSITE" id="PS50043">
    <property type="entry name" value="HTH_LUXR_2"/>
    <property type="match status" value="1"/>
</dbReference>
<feature type="domain" description="HTH luxR-type" evidence="4">
    <location>
        <begin position="841"/>
        <end position="906"/>
    </location>
</feature>
<keyword evidence="6" id="KW-1185">Reference proteome</keyword>
<protein>
    <recommendedName>
        <fullName evidence="4">HTH luxR-type domain-containing protein</fullName>
    </recommendedName>
</protein>
<organism evidence="5 6">
    <name type="scientific">Ornatilinea apprima</name>
    <dbReference type="NCBI Taxonomy" id="1134406"/>
    <lineage>
        <taxon>Bacteria</taxon>
        <taxon>Bacillati</taxon>
        <taxon>Chloroflexota</taxon>
        <taxon>Anaerolineae</taxon>
        <taxon>Anaerolineales</taxon>
        <taxon>Anaerolineaceae</taxon>
        <taxon>Ornatilinea</taxon>
    </lineage>
</organism>
<dbReference type="PANTHER" id="PTHR44688:SF16">
    <property type="entry name" value="DNA-BINDING TRANSCRIPTIONAL ACTIVATOR DEVR_DOSR"/>
    <property type="match status" value="1"/>
</dbReference>
<name>A0A0N8GNR2_9CHLR</name>
<keyword evidence="1" id="KW-0805">Transcription regulation</keyword>
<dbReference type="Gene3D" id="3.40.50.300">
    <property type="entry name" value="P-loop containing nucleotide triphosphate hydrolases"/>
    <property type="match status" value="1"/>
</dbReference>
<dbReference type="RefSeq" id="WP_075062095.1">
    <property type="nucleotide sequence ID" value="NZ_LGCL01000016.1"/>
</dbReference>
<dbReference type="PATRIC" id="fig|1134406.4.peg.1741"/>
<dbReference type="Gene3D" id="1.10.10.10">
    <property type="entry name" value="Winged helix-like DNA-binding domain superfamily/Winged helix DNA-binding domain"/>
    <property type="match status" value="1"/>
</dbReference>
<dbReference type="SMART" id="SM00028">
    <property type="entry name" value="TPR"/>
    <property type="match status" value="6"/>
</dbReference>
<comment type="caution">
    <text evidence="5">The sequence shown here is derived from an EMBL/GenBank/DDBJ whole genome shotgun (WGS) entry which is preliminary data.</text>
</comment>
<keyword evidence="3" id="KW-0804">Transcription</keyword>
<evidence type="ECO:0000313" key="6">
    <source>
        <dbReference type="Proteomes" id="UP000050417"/>
    </source>
</evidence>
<evidence type="ECO:0000256" key="1">
    <source>
        <dbReference type="ARBA" id="ARBA00023015"/>
    </source>
</evidence>
<dbReference type="GO" id="GO:0006355">
    <property type="term" value="P:regulation of DNA-templated transcription"/>
    <property type="evidence" value="ECO:0007669"/>
    <property type="project" value="InterPro"/>
</dbReference>
<dbReference type="InterPro" id="IPR000792">
    <property type="entry name" value="Tscrpt_reg_LuxR_C"/>
</dbReference>
<gene>
    <name evidence="5" type="ORF">ADN00_06200</name>
</gene>
<dbReference type="Pfam" id="PF17874">
    <property type="entry name" value="TPR_MalT"/>
    <property type="match status" value="1"/>
</dbReference>
<dbReference type="PANTHER" id="PTHR44688">
    <property type="entry name" value="DNA-BINDING TRANSCRIPTIONAL ACTIVATOR DEVR_DOSR"/>
    <property type="match status" value="1"/>
</dbReference>
<dbReference type="Gene3D" id="1.25.40.10">
    <property type="entry name" value="Tetratricopeptide repeat domain"/>
    <property type="match status" value="1"/>
</dbReference>
<dbReference type="InterPro" id="IPR019734">
    <property type="entry name" value="TPR_rpt"/>
</dbReference>
<reference evidence="5 6" key="1">
    <citation type="submission" date="2015-07" db="EMBL/GenBank/DDBJ databases">
        <title>Genome sequence of Ornatilinea apprima DSM 23815.</title>
        <authorList>
            <person name="Hemp J."/>
            <person name="Ward L.M."/>
            <person name="Pace L.A."/>
            <person name="Fischer W.W."/>
        </authorList>
    </citation>
    <scope>NUCLEOTIDE SEQUENCE [LARGE SCALE GENOMIC DNA]</scope>
    <source>
        <strain evidence="5 6">P3M-1</strain>
    </source>
</reference>
<dbReference type="CDD" id="cd06170">
    <property type="entry name" value="LuxR_C_like"/>
    <property type="match status" value="1"/>
</dbReference>
<dbReference type="GO" id="GO:0003677">
    <property type="term" value="F:DNA binding"/>
    <property type="evidence" value="ECO:0007669"/>
    <property type="project" value="UniProtKB-KW"/>
</dbReference>
<dbReference type="Proteomes" id="UP000050417">
    <property type="component" value="Unassembled WGS sequence"/>
</dbReference>
<dbReference type="SUPFAM" id="SSF46894">
    <property type="entry name" value="C-terminal effector domain of the bipartite response regulators"/>
    <property type="match status" value="1"/>
</dbReference>
<dbReference type="InterPro" id="IPR059106">
    <property type="entry name" value="WHD_MalT"/>
</dbReference>
<keyword evidence="2" id="KW-0238">DNA-binding</keyword>
<evidence type="ECO:0000256" key="3">
    <source>
        <dbReference type="ARBA" id="ARBA00023163"/>
    </source>
</evidence>
<dbReference type="SUPFAM" id="SSF48452">
    <property type="entry name" value="TPR-like"/>
    <property type="match status" value="1"/>
</dbReference>
<dbReference type="SUPFAM" id="SSF52540">
    <property type="entry name" value="P-loop containing nucleoside triphosphate hydrolases"/>
    <property type="match status" value="1"/>
</dbReference>